<organism evidence="3 4">
    <name type="scientific">Heracleum sosnowskyi</name>
    <dbReference type="NCBI Taxonomy" id="360622"/>
    <lineage>
        <taxon>Eukaryota</taxon>
        <taxon>Viridiplantae</taxon>
        <taxon>Streptophyta</taxon>
        <taxon>Embryophyta</taxon>
        <taxon>Tracheophyta</taxon>
        <taxon>Spermatophyta</taxon>
        <taxon>Magnoliopsida</taxon>
        <taxon>eudicotyledons</taxon>
        <taxon>Gunneridae</taxon>
        <taxon>Pentapetalae</taxon>
        <taxon>asterids</taxon>
        <taxon>campanulids</taxon>
        <taxon>Apiales</taxon>
        <taxon>Apiaceae</taxon>
        <taxon>Apioideae</taxon>
        <taxon>apioid superclade</taxon>
        <taxon>Tordylieae</taxon>
        <taxon>Tordyliinae</taxon>
        <taxon>Heracleum</taxon>
    </lineage>
</organism>
<comment type="caution">
    <text evidence="3">The sequence shown here is derived from an EMBL/GenBank/DDBJ whole genome shotgun (WGS) entry which is preliminary data.</text>
</comment>
<dbReference type="PANTHER" id="PTHR31589">
    <property type="entry name" value="PROTEIN, PUTATIVE (DUF239)-RELATED-RELATED"/>
    <property type="match status" value="1"/>
</dbReference>
<dbReference type="Pfam" id="PF03080">
    <property type="entry name" value="Neprosin"/>
    <property type="match status" value="1"/>
</dbReference>
<dbReference type="Proteomes" id="UP001237642">
    <property type="component" value="Unassembled WGS sequence"/>
</dbReference>
<dbReference type="InterPro" id="IPR025521">
    <property type="entry name" value="Neprosin_propep"/>
</dbReference>
<evidence type="ECO:0000313" key="3">
    <source>
        <dbReference type="EMBL" id="KAK1373195.1"/>
    </source>
</evidence>
<feature type="chain" id="PRO_5041904634" evidence="1">
    <location>
        <begin position="28"/>
        <end position="411"/>
    </location>
</feature>
<dbReference type="PANTHER" id="PTHR31589:SF57">
    <property type="entry name" value="OS06G0474500 PROTEIN"/>
    <property type="match status" value="1"/>
</dbReference>
<keyword evidence="1" id="KW-0732">Signal</keyword>
<feature type="domain" description="Neprosin PEP catalytic" evidence="2">
    <location>
        <begin position="158"/>
        <end position="411"/>
    </location>
</feature>
<dbReference type="EMBL" id="JAUIZM010000007">
    <property type="protein sequence ID" value="KAK1373195.1"/>
    <property type="molecule type" value="Genomic_DNA"/>
</dbReference>
<accession>A0AAD8HWB6</accession>
<dbReference type="InterPro" id="IPR004314">
    <property type="entry name" value="Neprosin"/>
</dbReference>
<reference evidence="3" key="1">
    <citation type="submission" date="2023-02" db="EMBL/GenBank/DDBJ databases">
        <title>Genome of toxic invasive species Heracleum sosnowskyi carries increased number of genes despite the absence of recent whole-genome duplications.</title>
        <authorList>
            <person name="Schelkunov M."/>
            <person name="Shtratnikova V."/>
            <person name="Makarenko M."/>
            <person name="Klepikova A."/>
            <person name="Omelchenko D."/>
            <person name="Novikova G."/>
            <person name="Obukhova E."/>
            <person name="Bogdanov V."/>
            <person name="Penin A."/>
            <person name="Logacheva M."/>
        </authorList>
    </citation>
    <scope>NUCLEOTIDE SEQUENCE</scope>
    <source>
        <strain evidence="3">Hsosn_3</strain>
        <tissue evidence="3">Leaf</tissue>
    </source>
</reference>
<dbReference type="FunFam" id="3.90.1320.10:FF:000001">
    <property type="entry name" value="Putative carboxyl-terminal proteinase"/>
    <property type="match status" value="1"/>
</dbReference>
<gene>
    <name evidence="3" type="ORF">POM88_029388</name>
</gene>
<proteinExistence type="predicted"/>
<protein>
    <submittedName>
        <fullName evidence="3">DUF239 domain-containing protein/DUF4409 domain-containing protein</fullName>
    </submittedName>
</protein>
<sequence length="411" mass="46572">MIFSSPILFPFVSFLLLLVFLLTPVAALESGDQNPVNQSFRPPHDTLKLERARAYLRKINKPSVKTIQSPDGDVIQCVLSHLQPAFDHPLLKGQKPLEPPERPKHNDSIDFSTEVIQAWMNTSESCPEGTIPIRKTTERDVLRASSVRRFGRKIRRRDTSSNDHEHAVAFASGDQYYGAKASINVWAPRVIDQYEFSLSQVWVISGSFGNDLNTIEAGWQVSPELYGDSYPRFFTYWTTDAYQTTGCYNLLCSGFVQTNNKIAIGAAISPRSSYNNKQFDIGIMIWKDPKHGHWWLEFGSGLLIGYWPSYLFSHLRDHANMIQFGGEIVNSRSGFHTATQMGSGHFAEEGFGKASYFRNMQTVDWDNSLLPLSNLRLLADHPNCYDIRAGRNNVWGNYIYYGGPGRNQRCP</sequence>
<dbReference type="Gene3D" id="3.90.1320.10">
    <property type="entry name" value="Outer-capsid protein sigma 3, large lobe"/>
    <property type="match status" value="1"/>
</dbReference>
<evidence type="ECO:0000259" key="2">
    <source>
        <dbReference type="PROSITE" id="PS52045"/>
    </source>
</evidence>
<dbReference type="InterPro" id="IPR053168">
    <property type="entry name" value="Glutamic_endopeptidase"/>
</dbReference>
<name>A0AAD8HWB6_9APIA</name>
<dbReference type="Pfam" id="PF14365">
    <property type="entry name" value="Neprosin_AP"/>
    <property type="match status" value="1"/>
</dbReference>
<reference evidence="3" key="2">
    <citation type="submission" date="2023-05" db="EMBL/GenBank/DDBJ databases">
        <authorList>
            <person name="Schelkunov M.I."/>
        </authorList>
    </citation>
    <scope>NUCLEOTIDE SEQUENCE</scope>
    <source>
        <strain evidence="3">Hsosn_3</strain>
        <tissue evidence="3">Leaf</tissue>
    </source>
</reference>
<evidence type="ECO:0000256" key="1">
    <source>
        <dbReference type="SAM" id="SignalP"/>
    </source>
</evidence>
<keyword evidence="4" id="KW-1185">Reference proteome</keyword>
<feature type="signal peptide" evidence="1">
    <location>
        <begin position="1"/>
        <end position="27"/>
    </location>
</feature>
<dbReference type="AlphaFoldDB" id="A0AAD8HWB6"/>
<dbReference type="PROSITE" id="PS52045">
    <property type="entry name" value="NEPROSIN_PEP_CD"/>
    <property type="match status" value="1"/>
</dbReference>
<evidence type="ECO:0000313" key="4">
    <source>
        <dbReference type="Proteomes" id="UP001237642"/>
    </source>
</evidence>